<organism evidence="1 2">
    <name type="scientific">Tanacetum coccineum</name>
    <dbReference type="NCBI Taxonomy" id="301880"/>
    <lineage>
        <taxon>Eukaryota</taxon>
        <taxon>Viridiplantae</taxon>
        <taxon>Streptophyta</taxon>
        <taxon>Embryophyta</taxon>
        <taxon>Tracheophyta</taxon>
        <taxon>Spermatophyta</taxon>
        <taxon>Magnoliopsida</taxon>
        <taxon>eudicotyledons</taxon>
        <taxon>Gunneridae</taxon>
        <taxon>Pentapetalae</taxon>
        <taxon>asterids</taxon>
        <taxon>campanulids</taxon>
        <taxon>Asterales</taxon>
        <taxon>Asteraceae</taxon>
        <taxon>Asteroideae</taxon>
        <taxon>Anthemideae</taxon>
        <taxon>Anthemidinae</taxon>
        <taxon>Tanacetum</taxon>
    </lineage>
</organism>
<dbReference type="PANTHER" id="PTHR47150:SF4">
    <property type="entry name" value="HARBINGER TRANSPOSASE-DERIVED PROTEIN-RELATED"/>
    <property type="match status" value="1"/>
</dbReference>
<dbReference type="EMBL" id="BQNB010020434">
    <property type="protein sequence ID" value="GJT95919.1"/>
    <property type="molecule type" value="Genomic_DNA"/>
</dbReference>
<reference evidence="1" key="2">
    <citation type="submission" date="2022-01" db="EMBL/GenBank/DDBJ databases">
        <authorList>
            <person name="Yamashiro T."/>
            <person name="Shiraishi A."/>
            <person name="Satake H."/>
            <person name="Nakayama K."/>
        </authorList>
    </citation>
    <scope>NUCLEOTIDE SEQUENCE</scope>
</reference>
<dbReference type="Pfam" id="PF04827">
    <property type="entry name" value="Plant_tran"/>
    <property type="match status" value="1"/>
</dbReference>
<reference evidence="1" key="1">
    <citation type="journal article" date="2022" name="Int. J. Mol. Sci.">
        <title>Draft Genome of Tanacetum Coccineum: Genomic Comparison of Closely Related Tanacetum-Family Plants.</title>
        <authorList>
            <person name="Yamashiro T."/>
            <person name="Shiraishi A."/>
            <person name="Nakayama K."/>
            <person name="Satake H."/>
        </authorList>
    </citation>
    <scope>NUCLEOTIDE SEQUENCE</scope>
</reference>
<comment type="caution">
    <text evidence="1">The sequence shown here is derived from an EMBL/GenBank/DDBJ whole genome shotgun (WGS) entry which is preliminary data.</text>
</comment>
<name>A0ABQ5I731_9ASTR</name>
<dbReference type="Proteomes" id="UP001151760">
    <property type="component" value="Unassembled WGS sequence"/>
</dbReference>
<accession>A0ABQ5I731</accession>
<keyword evidence="2" id="KW-1185">Reference proteome</keyword>
<protein>
    <submittedName>
        <fullName evidence="1">ALP1-like protein isoform X1</fullName>
    </submittedName>
</protein>
<proteinExistence type="predicted"/>
<dbReference type="PANTHER" id="PTHR47150">
    <property type="entry name" value="OS12G0169200 PROTEIN"/>
    <property type="match status" value="1"/>
</dbReference>
<gene>
    <name evidence="1" type="ORF">Tco_1091437</name>
</gene>
<evidence type="ECO:0000313" key="2">
    <source>
        <dbReference type="Proteomes" id="UP001151760"/>
    </source>
</evidence>
<sequence length="94" mass="10890">MLGSIDYMDWEWVNCPKAWHGKFGRVGENNDLFVLNNSPLFDNLLDDIAPVGSFEVNVVTFPYGYYLADVIYPRWASFVKTFTAVRDEKNDVFK</sequence>
<evidence type="ECO:0000313" key="1">
    <source>
        <dbReference type="EMBL" id="GJT95919.1"/>
    </source>
</evidence>
<dbReference type="InterPro" id="IPR006912">
    <property type="entry name" value="Harbinger_derived_prot"/>
</dbReference>